<dbReference type="Gene3D" id="3.30.300.30">
    <property type="match status" value="1"/>
</dbReference>
<feature type="domain" description="AMP-binding enzyme C-terminal" evidence="2">
    <location>
        <begin position="22"/>
        <end position="60"/>
    </location>
</feature>
<name>A0A2S6A656_9NOCA</name>
<evidence type="ECO:0000256" key="1">
    <source>
        <dbReference type="SAM" id="MobiDB-lite"/>
    </source>
</evidence>
<feature type="region of interest" description="Disordered" evidence="1">
    <location>
        <begin position="65"/>
        <end position="92"/>
    </location>
</feature>
<dbReference type="Pfam" id="PF13193">
    <property type="entry name" value="AMP-binding_C"/>
    <property type="match status" value="1"/>
</dbReference>
<dbReference type="SUPFAM" id="SSF56801">
    <property type="entry name" value="Acetyl-CoA synthetase-like"/>
    <property type="match status" value="1"/>
</dbReference>
<dbReference type="InterPro" id="IPR045851">
    <property type="entry name" value="AMP-bd_C_sf"/>
</dbReference>
<dbReference type="AlphaFoldDB" id="A0A2S6A656"/>
<proteinExistence type="predicted"/>
<reference evidence="3 4" key="1">
    <citation type="submission" date="2018-02" db="EMBL/GenBank/DDBJ databases">
        <title>8 Nocardia nova and 1 Nocardia cyriacigeorgica strain used for evolution to TMP-SMX.</title>
        <authorList>
            <person name="Mehta H."/>
            <person name="Weng J."/>
            <person name="Shamoo Y."/>
        </authorList>
    </citation>
    <scope>NUCLEOTIDE SEQUENCE [LARGE SCALE GENOMIC DNA]</scope>
    <source>
        <strain evidence="3 4">MDA3139</strain>
    </source>
</reference>
<protein>
    <recommendedName>
        <fullName evidence="2">AMP-binding enzyme C-terminal domain-containing protein</fullName>
    </recommendedName>
</protein>
<accession>A0A2S6A656</accession>
<dbReference type="InterPro" id="IPR025110">
    <property type="entry name" value="AMP-bd_C"/>
</dbReference>
<comment type="caution">
    <text evidence="3">The sequence shown here is derived from an EMBL/GenBank/DDBJ whole genome shotgun (WGS) entry which is preliminary data.</text>
</comment>
<evidence type="ECO:0000313" key="3">
    <source>
        <dbReference type="EMBL" id="PPJ28002.1"/>
    </source>
</evidence>
<dbReference type="Proteomes" id="UP000239874">
    <property type="component" value="Unassembled WGS sequence"/>
</dbReference>
<dbReference type="OrthoDB" id="9803968at2"/>
<organism evidence="3 4">
    <name type="scientific">Nocardia nova</name>
    <dbReference type="NCBI Taxonomy" id="37330"/>
    <lineage>
        <taxon>Bacteria</taxon>
        <taxon>Bacillati</taxon>
        <taxon>Actinomycetota</taxon>
        <taxon>Actinomycetes</taxon>
        <taxon>Mycobacteriales</taxon>
        <taxon>Nocardiaceae</taxon>
        <taxon>Nocardia</taxon>
    </lineage>
</organism>
<sequence length="92" mass="10087">MVLLTGWSVGLVRKGENIARVELETILAEHPAIAVVAVTGLSDQERGERVCAVIALRRRVTEPDLDGISTRPRRPNSVGGWRSLSRHLAHGR</sequence>
<gene>
    <name evidence="3" type="ORF">C5E45_34590</name>
</gene>
<evidence type="ECO:0000259" key="2">
    <source>
        <dbReference type="Pfam" id="PF13193"/>
    </source>
</evidence>
<evidence type="ECO:0000313" key="4">
    <source>
        <dbReference type="Proteomes" id="UP000239874"/>
    </source>
</evidence>
<dbReference type="EMBL" id="PSZC01000056">
    <property type="protein sequence ID" value="PPJ28002.1"/>
    <property type="molecule type" value="Genomic_DNA"/>
</dbReference>